<name>A0A060ZYG8_9ACTN</name>
<protein>
    <submittedName>
        <fullName evidence="1">Uncharacterized protein</fullName>
    </submittedName>
</protein>
<reference evidence="1" key="1">
    <citation type="submission" date="2014-05" db="EMBL/GenBank/DDBJ databases">
        <authorList>
            <person name="Horn Fabian"/>
        </authorList>
    </citation>
    <scope>NUCLEOTIDE SEQUENCE</scope>
</reference>
<dbReference type="EMBL" id="LK022848">
    <property type="protein sequence ID" value="CDR08533.1"/>
    <property type="molecule type" value="Genomic_DNA"/>
</dbReference>
<evidence type="ECO:0000313" key="1">
    <source>
        <dbReference type="EMBL" id="CDR08533.1"/>
    </source>
</evidence>
<keyword evidence="3" id="KW-1185">Reference proteome</keyword>
<gene>
    <name evidence="2" type="ORF">J2Z30_007769</name>
    <name evidence="1" type="ORF">SIRAN5192</name>
</gene>
<dbReference type="Proteomes" id="UP000756710">
    <property type="component" value="Unassembled WGS sequence"/>
</dbReference>
<dbReference type="AlphaFoldDB" id="A0A060ZYG8"/>
<proteinExistence type="predicted"/>
<dbReference type="GeneID" id="32469264"/>
<accession>A0A060ZYG8</accession>
<sequence>MNERITLMAAGELRDALAAHQRGDVPATLGALMSIDPESWQAIERRLASLGGNLPDVLAALRGETP</sequence>
<organism evidence="1">
    <name type="scientific">Streptomyces iranensis</name>
    <dbReference type="NCBI Taxonomy" id="576784"/>
    <lineage>
        <taxon>Bacteria</taxon>
        <taxon>Bacillati</taxon>
        <taxon>Actinomycetota</taxon>
        <taxon>Actinomycetes</taxon>
        <taxon>Kitasatosporales</taxon>
        <taxon>Streptomycetaceae</taxon>
        <taxon>Streptomyces</taxon>
        <taxon>Streptomyces violaceusniger group</taxon>
    </lineage>
</organism>
<dbReference type="RefSeq" id="WP_044572822.1">
    <property type="nucleotide sequence ID" value="NZ_BAABDR010000042.1"/>
</dbReference>
<evidence type="ECO:0000313" key="3">
    <source>
        <dbReference type="Proteomes" id="UP000756710"/>
    </source>
</evidence>
<evidence type="ECO:0000313" key="2">
    <source>
        <dbReference type="EMBL" id="MBP2066713.1"/>
    </source>
</evidence>
<dbReference type="HOGENOM" id="CLU_2829410_0_0_11"/>
<reference evidence="2 3" key="2">
    <citation type="submission" date="2021-03" db="EMBL/GenBank/DDBJ databases">
        <title>Genomic Encyclopedia of Type Strains, Phase IV (KMG-IV): sequencing the most valuable type-strain genomes for metagenomic binning, comparative biology and taxonomic classification.</title>
        <authorList>
            <person name="Goeker M."/>
        </authorList>
    </citation>
    <scope>NUCLEOTIDE SEQUENCE [LARGE SCALE GENOMIC DNA]</scope>
    <source>
        <strain evidence="2 3">DSM 41954</strain>
    </source>
</reference>
<dbReference type="EMBL" id="JAGGLR010000026">
    <property type="protein sequence ID" value="MBP2066713.1"/>
    <property type="molecule type" value="Genomic_DNA"/>
</dbReference>